<protein>
    <recommendedName>
        <fullName evidence="2">Pyridoxal phosphate homeostasis protein</fullName>
        <shortName evidence="2">PLP homeostasis protein</shortName>
    </recommendedName>
</protein>
<comment type="similarity">
    <text evidence="2 4">Belongs to the pyridoxal phosphate-binding protein YggS/PROSC family.</text>
</comment>
<dbReference type="CDD" id="cd00635">
    <property type="entry name" value="PLPDE_III_YBL036c_like"/>
    <property type="match status" value="1"/>
</dbReference>
<dbReference type="EMBL" id="DF238840">
    <property type="protein sequence ID" value="GAF26577.1"/>
    <property type="molecule type" value="Genomic_DNA"/>
</dbReference>
<organism evidence="6">
    <name type="scientific">Moorella thermoacetica Y72</name>
    <dbReference type="NCBI Taxonomy" id="1325331"/>
    <lineage>
        <taxon>Bacteria</taxon>
        <taxon>Bacillati</taxon>
        <taxon>Bacillota</taxon>
        <taxon>Clostridia</taxon>
        <taxon>Neomoorellales</taxon>
        <taxon>Neomoorellaceae</taxon>
        <taxon>Neomoorella</taxon>
    </lineage>
</organism>
<dbReference type="Pfam" id="PF01168">
    <property type="entry name" value="Ala_racemase_N"/>
    <property type="match status" value="1"/>
</dbReference>
<dbReference type="HAMAP" id="MF_02087">
    <property type="entry name" value="PLP_homeostasis"/>
    <property type="match status" value="1"/>
</dbReference>
<dbReference type="GO" id="GO:0030170">
    <property type="term" value="F:pyridoxal phosphate binding"/>
    <property type="evidence" value="ECO:0007669"/>
    <property type="project" value="UniProtKB-UniRule"/>
</dbReference>
<feature type="domain" description="Alanine racemase N-terminal" evidence="5">
    <location>
        <begin position="28"/>
        <end position="227"/>
    </location>
</feature>
<dbReference type="FunFam" id="3.20.20.10:FF:000018">
    <property type="entry name" value="Pyridoxal phosphate homeostasis protein"/>
    <property type="match status" value="1"/>
</dbReference>
<gene>
    <name evidence="6" type="ORF">MTY_1917</name>
</gene>
<evidence type="ECO:0000313" key="6">
    <source>
        <dbReference type="EMBL" id="GAF26577.1"/>
    </source>
</evidence>
<comment type="cofactor">
    <cofactor evidence="3">
        <name>pyridoxal 5'-phosphate</name>
        <dbReference type="ChEBI" id="CHEBI:597326"/>
    </cofactor>
</comment>
<proteinExistence type="inferred from homology"/>
<evidence type="ECO:0000256" key="3">
    <source>
        <dbReference type="PIRSR" id="PIRSR004848-1"/>
    </source>
</evidence>
<dbReference type="InterPro" id="IPR011078">
    <property type="entry name" value="PyrdxlP_homeostasis"/>
</dbReference>
<dbReference type="NCBIfam" id="TIGR00044">
    <property type="entry name" value="YggS family pyridoxal phosphate-dependent enzyme"/>
    <property type="match status" value="1"/>
</dbReference>
<keyword evidence="1 2" id="KW-0663">Pyridoxal phosphate</keyword>
<dbReference type="Proteomes" id="UP000063718">
    <property type="component" value="Unassembled WGS sequence"/>
</dbReference>
<dbReference type="PANTHER" id="PTHR10146:SF14">
    <property type="entry name" value="PYRIDOXAL PHOSPHATE HOMEOSTASIS PROTEIN"/>
    <property type="match status" value="1"/>
</dbReference>
<name>A0A0S6UBX9_NEOTH</name>
<dbReference type="RefSeq" id="WP_011392377.1">
    <property type="nucleotide sequence ID" value="NZ_DF238840.1"/>
</dbReference>
<evidence type="ECO:0000256" key="2">
    <source>
        <dbReference type="HAMAP-Rule" id="MF_02087"/>
    </source>
</evidence>
<dbReference type="GeneID" id="45616890"/>
<evidence type="ECO:0000259" key="5">
    <source>
        <dbReference type="Pfam" id="PF01168"/>
    </source>
</evidence>
<dbReference type="SUPFAM" id="SSF51419">
    <property type="entry name" value="PLP-binding barrel"/>
    <property type="match status" value="1"/>
</dbReference>
<dbReference type="InterPro" id="IPR001608">
    <property type="entry name" value="Ala_racemase_N"/>
</dbReference>
<reference evidence="6" key="1">
    <citation type="journal article" date="2014" name="Gene">
        <title>Genome-guided analysis of transformation efficiency and carbon dioxide assimilation by Moorella thermoacetica Y72.</title>
        <authorList>
            <person name="Tsukahara K."/>
            <person name="Kita A."/>
            <person name="Nakashimada Y."/>
            <person name="Hoshino T."/>
            <person name="Murakami K."/>
        </authorList>
    </citation>
    <scope>NUCLEOTIDE SEQUENCE [LARGE SCALE GENOMIC DNA]</scope>
    <source>
        <strain evidence="6">Y72</strain>
    </source>
</reference>
<evidence type="ECO:0000256" key="4">
    <source>
        <dbReference type="RuleBase" id="RU004514"/>
    </source>
</evidence>
<dbReference type="Gene3D" id="3.20.20.10">
    <property type="entry name" value="Alanine racemase"/>
    <property type="match status" value="1"/>
</dbReference>
<sequence length="236" mass="26156">MVNVSENITRVLERIAAAARRSGRRPEDITLVAVTKTVPVERIREAVACGLKDLGENRVQELLSKQPHVEGVNWHLIGHLQRNKVRQVWDRVCLIHSVDSLELAREINKRATAAGRRVDILLEVNIAGEESKFGLVPDAVIPLVREIAGWPGLHICGLMTVAPLVADPEEVRPVFLRLAALRREVEALRLPGVDMAYLSMGMTNDFEVAIEAGANMVRIGSAIFGSRDYQTKVEVH</sequence>
<dbReference type="AlphaFoldDB" id="A0A0S6UBX9"/>
<dbReference type="PANTHER" id="PTHR10146">
    <property type="entry name" value="PROLINE SYNTHETASE CO-TRANSCRIBED BACTERIAL HOMOLOG PROTEIN"/>
    <property type="match status" value="1"/>
</dbReference>
<evidence type="ECO:0000256" key="1">
    <source>
        <dbReference type="ARBA" id="ARBA00022898"/>
    </source>
</evidence>
<feature type="modified residue" description="N6-(pyridoxal phosphate)lysine" evidence="2 3">
    <location>
        <position position="36"/>
    </location>
</feature>
<dbReference type="InterPro" id="IPR029066">
    <property type="entry name" value="PLP-binding_barrel"/>
</dbReference>
<dbReference type="PIRSF" id="PIRSF004848">
    <property type="entry name" value="YBL036c_PLPDEIII"/>
    <property type="match status" value="1"/>
</dbReference>
<comment type="function">
    <text evidence="2">Pyridoxal 5'-phosphate (PLP)-binding protein, which is involved in PLP homeostasis.</text>
</comment>
<accession>A0A0S6UBX9</accession>